<gene>
    <name evidence="1" type="ORF">RLDS_20125</name>
</gene>
<keyword evidence="2" id="KW-1185">Reference proteome</keyword>
<evidence type="ECO:0000313" key="1">
    <source>
        <dbReference type="EMBL" id="EQB12443.1"/>
    </source>
</evidence>
<dbReference type="EMBL" id="ATDP01000103">
    <property type="protein sequence ID" value="EQB12443.1"/>
    <property type="molecule type" value="Genomic_DNA"/>
</dbReference>
<proteinExistence type="predicted"/>
<reference evidence="1 2" key="1">
    <citation type="journal article" date="2013" name="Genome Announc.">
        <title>Draft Genome Sequence of Sphingobium lactosutens Strain DS20T, Isolated from a Hexachlorocyclohexane Dumpsite.</title>
        <authorList>
            <person name="Kumar R."/>
            <person name="Dwivedi V."/>
            <person name="Negi V."/>
            <person name="Khurana J.P."/>
            <person name="Lal R."/>
        </authorList>
    </citation>
    <scope>NUCLEOTIDE SEQUENCE [LARGE SCALE GENOMIC DNA]</scope>
    <source>
        <strain evidence="1 2">DS20</strain>
    </source>
</reference>
<dbReference type="Proteomes" id="UP000015531">
    <property type="component" value="Unassembled WGS sequence"/>
</dbReference>
<organism evidence="1 2">
    <name type="scientific">Sphingobium lactosutens DS20</name>
    <dbReference type="NCBI Taxonomy" id="1331060"/>
    <lineage>
        <taxon>Bacteria</taxon>
        <taxon>Pseudomonadati</taxon>
        <taxon>Pseudomonadota</taxon>
        <taxon>Alphaproteobacteria</taxon>
        <taxon>Sphingomonadales</taxon>
        <taxon>Sphingomonadaceae</taxon>
        <taxon>Sphingobium</taxon>
    </lineage>
</organism>
<protein>
    <submittedName>
        <fullName evidence="1">Uncharacterized protein</fullName>
    </submittedName>
</protein>
<accession>T0HJV2</accession>
<name>T0HJV2_9SPHN</name>
<dbReference type="AlphaFoldDB" id="T0HJV2"/>
<sequence length="197" mass="22193">MLWQIILTRKAVRDTGDATKAMLEANKIARSAYEASTRPVLIFERCDFEERGTGNIVAKCIWKNTGGSPARIVGISYGNDFSNIFVADRIISNIRSRFTYTLVMESIVYANGFGENGQVLFEKNCLADDGPFVSQNFLADSVTYSRNEISFVVKIYYRSAIDSKAPVYWSDIVIMITKKTKEIGFSYECLASYTQMT</sequence>
<comment type="caution">
    <text evidence="1">The sequence shown here is derived from an EMBL/GenBank/DDBJ whole genome shotgun (WGS) entry which is preliminary data.</text>
</comment>
<evidence type="ECO:0000313" key="2">
    <source>
        <dbReference type="Proteomes" id="UP000015531"/>
    </source>
</evidence>